<reference evidence="7 8" key="1">
    <citation type="journal article" date="2023" name="Commun. Biol.">
        <title>Genome analysis of Parmales, the sister group of diatoms, reveals the evolutionary specialization of diatoms from phago-mixotrophs to photoautotrophs.</title>
        <authorList>
            <person name="Ban H."/>
            <person name="Sato S."/>
            <person name="Yoshikawa S."/>
            <person name="Yamada K."/>
            <person name="Nakamura Y."/>
            <person name="Ichinomiya M."/>
            <person name="Sato N."/>
            <person name="Blanc-Mathieu R."/>
            <person name="Endo H."/>
            <person name="Kuwata A."/>
            <person name="Ogata H."/>
        </authorList>
    </citation>
    <scope>NUCLEOTIDE SEQUENCE [LARGE SCALE GENOMIC DNA]</scope>
</reference>
<keyword evidence="2" id="KW-0106">Calcium</keyword>
<dbReference type="Gene3D" id="3.10.50.40">
    <property type="match status" value="1"/>
</dbReference>
<dbReference type="SUPFAM" id="SSF54534">
    <property type="entry name" value="FKBP-like"/>
    <property type="match status" value="1"/>
</dbReference>
<dbReference type="EMBL" id="BRYB01001938">
    <property type="protein sequence ID" value="GMI36716.1"/>
    <property type="molecule type" value="Genomic_DNA"/>
</dbReference>
<evidence type="ECO:0000256" key="3">
    <source>
        <dbReference type="PROSITE-ProRule" id="PRU00277"/>
    </source>
</evidence>
<evidence type="ECO:0000259" key="6">
    <source>
        <dbReference type="PROSITE" id="PS50059"/>
    </source>
</evidence>
<evidence type="ECO:0000256" key="2">
    <source>
        <dbReference type="ARBA" id="ARBA00022837"/>
    </source>
</evidence>
<evidence type="ECO:0000256" key="4">
    <source>
        <dbReference type="SAM" id="MobiDB-lite"/>
    </source>
</evidence>
<feature type="compositionally biased region" description="Basic and acidic residues" evidence="4">
    <location>
        <begin position="498"/>
        <end position="524"/>
    </location>
</feature>
<dbReference type="InterPro" id="IPR046357">
    <property type="entry name" value="PPIase_dom_sf"/>
</dbReference>
<dbReference type="Pfam" id="PF00254">
    <property type="entry name" value="FKBP_C"/>
    <property type="match status" value="1"/>
</dbReference>
<evidence type="ECO:0000259" key="5">
    <source>
        <dbReference type="PROSITE" id="PS50004"/>
    </source>
</evidence>
<feature type="region of interest" description="Disordered" evidence="4">
    <location>
        <begin position="498"/>
        <end position="563"/>
    </location>
</feature>
<dbReference type="PROSITE" id="PS50059">
    <property type="entry name" value="FKBP_PPIASE"/>
    <property type="match status" value="1"/>
</dbReference>
<feature type="region of interest" description="Disordered" evidence="4">
    <location>
        <begin position="971"/>
        <end position="993"/>
    </location>
</feature>
<dbReference type="Pfam" id="PF00168">
    <property type="entry name" value="C2"/>
    <property type="match status" value="3"/>
</dbReference>
<dbReference type="Gene3D" id="2.60.40.150">
    <property type="entry name" value="C2 domain"/>
    <property type="match status" value="2"/>
</dbReference>
<sequence length="1002" mass="113936">MKSNAVYLCTDCKMKCYCYDCDLLAHAGVKKAYHKRKRIITGKPYKLDVLMDGDNMTFPKTFDWVTIHYRMFAKERTPPSPTGKRARFKAALASCFKSKHKYGKLIDSTVAKRFSRAWWKGGLKPLQFQVGCSGPCMHIQILDCANVAAMDDNGLSDPYVAVWYKDTLLGSTRVAPKTLNPTWPNESFVVPLDKNFMNAFKKKEESAVIKIKQKEKSAGHGHDPHAWKPGDPLTTEEAASIVTEVNGEDASAKLPKLRLDVYDWDQLSKNDFLGQRTFSDNDILQVLFEHEEHKVRKFPLEPKKARGVVGIKLSRAEDEKTGEVKLLLQITDGKNLPKADPFNLSDPYCTVTWNGKKEGKTKTCKSTLDPVWKNQYFEFPLPKGDEEEAMKKGELVVDVYDWDRIGSDDHLGMLKFDGAEILKLTEKSKTTAELGLDDEALTIIENEWKRLEGTPLEKDFKLNILHKIDEEARAERERLKLANEEEERRKLQEKIDAGLETEQERKMRKTMEKKARNTARETQRVAKKALRKELKKRGMKSMMDRDSRDTRATGERATEAEDSLSAMLAAAKAEVEDDIEKGVDFEKDGLFAQNESDGRTPGASRQSRQSRKTRGTRTSRASADGKGGSNPNRRGSLMSELNEEQLAALAQDPALLLRQLQAGNLAVEKKDLDGDDGSEDGSKDGSGDGNEDGEEEEEEEKEDDETGYERGVCVQYNEKLGIKLLFEDFDGLHTVEREEWVKLADVPMVVKVGKNPELEKIWKEIDLASQPIWKRVLLGKEKLELEYDKKKAEEESSWMDKMMGRKNLGIKTYYPLFLPDSESGAADVKGDIGLRLIYHTRGNVLRGIDEVVSTMSLGEKCAIHIREDYAFGQAFGHFDLPPNSDITVEVDLIGVRGAGFLYLLISRQLNFFMHKLWLILQVLIWVFELNGRYMCPLWCKTPWVTQRRHEHDEDEHDDFDEDAMLFDDSVEKSQSIEEAPSIETEEKPKESTLGARMLFAKF</sequence>
<dbReference type="InterPro" id="IPR000008">
    <property type="entry name" value="C2_dom"/>
</dbReference>
<organism evidence="7 8">
    <name type="scientific">Tetraparma gracilis</name>
    <dbReference type="NCBI Taxonomy" id="2962635"/>
    <lineage>
        <taxon>Eukaryota</taxon>
        <taxon>Sar</taxon>
        <taxon>Stramenopiles</taxon>
        <taxon>Ochrophyta</taxon>
        <taxon>Bolidophyceae</taxon>
        <taxon>Parmales</taxon>
        <taxon>Triparmaceae</taxon>
        <taxon>Tetraparma</taxon>
    </lineage>
</organism>
<gene>
    <name evidence="7" type="ORF">TeGR_g477</name>
</gene>
<feature type="compositionally biased region" description="Basic and acidic residues" evidence="4">
    <location>
        <begin position="542"/>
        <end position="559"/>
    </location>
</feature>
<comment type="caution">
    <text evidence="7">The sequence shown here is derived from an EMBL/GenBank/DDBJ whole genome shotgun (WGS) entry which is preliminary data.</text>
</comment>
<dbReference type="InterPro" id="IPR035892">
    <property type="entry name" value="C2_domain_sf"/>
</dbReference>
<dbReference type="PANTHER" id="PTHR45911">
    <property type="entry name" value="C2 DOMAIN-CONTAINING PROTEIN"/>
    <property type="match status" value="1"/>
</dbReference>
<dbReference type="SMART" id="SM00239">
    <property type="entry name" value="C2"/>
    <property type="match status" value="2"/>
</dbReference>
<feature type="region of interest" description="Disordered" evidence="4">
    <location>
        <begin position="584"/>
        <end position="636"/>
    </location>
</feature>
<feature type="domain" description="PPIase FKBP-type" evidence="6">
    <location>
        <begin position="842"/>
        <end position="896"/>
    </location>
</feature>
<evidence type="ECO:0000256" key="1">
    <source>
        <dbReference type="ARBA" id="ARBA00022723"/>
    </source>
</evidence>
<feature type="compositionally biased region" description="Acidic residues" evidence="4">
    <location>
        <begin position="689"/>
        <end position="706"/>
    </location>
</feature>
<keyword evidence="3" id="KW-0413">Isomerase</keyword>
<dbReference type="CDD" id="cd00030">
    <property type="entry name" value="C2"/>
    <property type="match status" value="2"/>
</dbReference>
<proteinExistence type="predicted"/>
<protein>
    <recommendedName>
        <fullName evidence="3">peptidylprolyl isomerase</fullName>
        <ecNumber evidence="3">5.2.1.8</ecNumber>
    </recommendedName>
</protein>
<keyword evidence="3" id="KW-0697">Rotamase</keyword>
<evidence type="ECO:0000313" key="8">
    <source>
        <dbReference type="Proteomes" id="UP001165060"/>
    </source>
</evidence>
<feature type="compositionally biased region" description="Basic residues" evidence="4">
    <location>
        <begin position="525"/>
        <end position="539"/>
    </location>
</feature>
<keyword evidence="1" id="KW-0479">Metal-binding</keyword>
<dbReference type="PROSITE" id="PS50004">
    <property type="entry name" value="C2"/>
    <property type="match status" value="2"/>
</dbReference>
<dbReference type="PANTHER" id="PTHR45911:SF4">
    <property type="entry name" value="MULTIPLE C2 AND TRANSMEMBRANE DOMAIN-CONTAINING PROTEIN"/>
    <property type="match status" value="1"/>
</dbReference>
<feature type="domain" description="C2" evidence="5">
    <location>
        <begin position="122"/>
        <end position="296"/>
    </location>
</feature>
<feature type="compositionally biased region" description="Basic residues" evidence="4">
    <location>
        <begin position="608"/>
        <end position="617"/>
    </location>
</feature>
<accession>A0ABQ6MZ91</accession>
<dbReference type="EC" id="5.2.1.8" evidence="3"/>
<feature type="region of interest" description="Disordered" evidence="4">
    <location>
        <begin position="668"/>
        <end position="710"/>
    </location>
</feature>
<keyword evidence="8" id="KW-1185">Reference proteome</keyword>
<dbReference type="Proteomes" id="UP001165060">
    <property type="component" value="Unassembled WGS sequence"/>
</dbReference>
<dbReference type="SUPFAM" id="SSF49562">
    <property type="entry name" value="C2 domain (Calcium/lipid-binding domain, CaLB)"/>
    <property type="match status" value="2"/>
</dbReference>
<feature type="domain" description="C2" evidence="5">
    <location>
        <begin position="305"/>
        <end position="431"/>
    </location>
</feature>
<evidence type="ECO:0000313" key="7">
    <source>
        <dbReference type="EMBL" id="GMI36716.1"/>
    </source>
</evidence>
<name>A0ABQ6MZ91_9STRA</name>
<comment type="catalytic activity">
    <reaction evidence="3">
        <text>[protein]-peptidylproline (omega=180) = [protein]-peptidylproline (omega=0)</text>
        <dbReference type="Rhea" id="RHEA:16237"/>
        <dbReference type="Rhea" id="RHEA-COMP:10747"/>
        <dbReference type="Rhea" id="RHEA-COMP:10748"/>
        <dbReference type="ChEBI" id="CHEBI:83833"/>
        <dbReference type="ChEBI" id="CHEBI:83834"/>
        <dbReference type="EC" id="5.2.1.8"/>
    </reaction>
</comment>
<dbReference type="InterPro" id="IPR001179">
    <property type="entry name" value="PPIase_FKBP_dom"/>
</dbReference>